<dbReference type="Proteomes" id="UP000460718">
    <property type="component" value="Unassembled WGS sequence"/>
</dbReference>
<evidence type="ECO:0000313" key="1">
    <source>
        <dbReference type="EMBL" id="KAE8996467.1"/>
    </source>
</evidence>
<evidence type="ECO:0000313" key="2">
    <source>
        <dbReference type="Proteomes" id="UP000460718"/>
    </source>
</evidence>
<dbReference type="EMBL" id="QXFW01001105">
    <property type="protein sequence ID" value="KAE8996467.1"/>
    <property type="molecule type" value="Genomic_DNA"/>
</dbReference>
<gene>
    <name evidence="1" type="ORF">PF011_g15891</name>
</gene>
<sequence>MMLHDTESAMNVNLFHNLTVDAQAEYGFIATSPQ</sequence>
<protein>
    <submittedName>
        <fullName evidence="1">Uncharacterized protein</fullName>
    </submittedName>
</protein>
<reference evidence="1 2" key="1">
    <citation type="submission" date="2018-09" db="EMBL/GenBank/DDBJ databases">
        <title>Genomic investigation of the strawberry pathogen Phytophthora fragariae indicates pathogenicity is determined by transcriptional variation in three key races.</title>
        <authorList>
            <person name="Adams T.M."/>
            <person name="Armitage A.D."/>
            <person name="Sobczyk M.K."/>
            <person name="Bates H.J."/>
            <person name="Dunwell J.M."/>
            <person name="Nellist C.F."/>
            <person name="Harrison R.J."/>
        </authorList>
    </citation>
    <scope>NUCLEOTIDE SEQUENCE [LARGE SCALE GENOMIC DNA]</scope>
    <source>
        <strain evidence="1 2">SCRP245</strain>
    </source>
</reference>
<organism evidence="1 2">
    <name type="scientific">Phytophthora fragariae</name>
    <dbReference type="NCBI Taxonomy" id="53985"/>
    <lineage>
        <taxon>Eukaryota</taxon>
        <taxon>Sar</taxon>
        <taxon>Stramenopiles</taxon>
        <taxon>Oomycota</taxon>
        <taxon>Peronosporomycetes</taxon>
        <taxon>Peronosporales</taxon>
        <taxon>Peronosporaceae</taxon>
        <taxon>Phytophthora</taxon>
    </lineage>
</organism>
<dbReference type="AlphaFoldDB" id="A0A6A3JT32"/>
<comment type="caution">
    <text evidence="1">The sequence shown here is derived from an EMBL/GenBank/DDBJ whole genome shotgun (WGS) entry which is preliminary data.</text>
</comment>
<proteinExistence type="predicted"/>
<name>A0A6A3JT32_9STRA</name>
<accession>A0A6A3JT32</accession>